<dbReference type="Gene3D" id="1.10.287.950">
    <property type="entry name" value="Methyl-accepting chemotaxis protein"/>
    <property type="match status" value="1"/>
</dbReference>
<dbReference type="SMART" id="SM00283">
    <property type="entry name" value="MA"/>
    <property type="match status" value="1"/>
</dbReference>
<proteinExistence type="inferred from homology"/>
<dbReference type="eggNOG" id="COG0840">
    <property type="taxonomic scope" value="Bacteria"/>
</dbReference>
<dbReference type="PANTHER" id="PTHR32089:SF112">
    <property type="entry name" value="LYSOZYME-LIKE PROTEIN-RELATED"/>
    <property type="match status" value="1"/>
</dbReference>
<dbReference type="RefSeq" id="WP_010074195.1">
    <property type="nucleotide sequence ID" value="NC_014393.1"/>
</dbReference>
<dbReference type="InterPro" id="IPR003660">
    <property type="entry name" value="HAMP_dom"/>
</dbReference>
<feature type="domain" description="HAMP" evidence="6">
    <location>
        <begin position="213"/>
        <end position="265"/>
    </location>
</feature>
<reference evidence="7 8" key="1">
    <citation type="submission" date="2010-08" db="EMBL/GenBank/DDBJ databases">
        <title>Complete sequence of Clostridium cellulovorans 743B.</title>
        <authorList>
            <consortium name="US DOE Joint Genome Institute"/>
            <person name="Lucas S."/>
            <person name="Copeland A."/>
            <person name="Lapidus A."/>
            <person name="Cheng J.-F."/>
            <person name="Bruce D."/>
            <person name="Goodwin L."/>
            <person name="Pitluck S."/>
            <person name="Chertkov O."/>
            <person name="Detter J.C."/>
            <person name="Han C."/>
            <person name="Tapia R."/>
            <person name="Land M."/>
            <person name="Hauser L."/>
            <person name="Chang Y.-J."/>
            <person name="Jeffries C."/>
            <person name="Kyrpides N."/>
            <person name="Ivanova N."/>
            <person name="Mikhailova N."/>
            <person name="Hemme C.L."/>
            <person name="Woyke T."/>
        </authorList>
    </citation>
    <scope>NUCLEOTIDE SEQUENCE [LARGE SCALE GENOMIC DNA]</scope>
    <source>
        <strain evidence="8">ATCC 35296 / DSM 3052 / OCM 3 / 743B</strain>
    </source>
</reference>
<dbReference type="Pfam" id="PF00015">
    <property type="entry name" value="MCPsignal"/>
    <property type="match status" value="1"/>
</dbReference>
<dbReference type="InterPro" id="IPR024478">
    <property type="entry name" value="HlyB_4HB_MCP"/>
</dbReference>
<evidence type="ECO:0000256" key="2">
    <source>
        <dbReference type="ARBA" id="ARBA00029447"/>
    </source>
</evidence>
<feature type="domain" description="Methyl-accepting transducer" evidence="5">
    <location>
        <begin position="284"/>
        <end position="534"/>
    </location>
</feature>
<feature type="transmembrane region" description="Helical" evidence="4">
    <location>
        <begin position="190"/>
        <end position="215"/>
    </location>
</feature>
<dbReference type="PROSITE" id="PS50885">
    <property type="entry name" value="HAMP"/>
    <property type="match status" value="1"/>
</dbReference>
<dbReference type="Proteomes" id="UP000002730">
    <property type="component" value="Chromosome"/>
</dbReference>
<keyword evidence="4" id="KW-0812">Transmembrane</keyword>
<dbReference type="Pfam" id="PF00672">
    <property type="entry name" value="HAMP"/>
    <property type="match status" value="1"/>
</dbReference>
<gene>
    <name evidence="7" type="ordered locus">Clocel_4179</name>
</gene>
<dbReference type="OrthoDB" id="369336at2"/>
<name>D9SMI4_CLOC7</name>
<sequence>MIKNYKALKNVKITKNIIRLWVISIATTIAIAAVGYININKVYNITSEINDNVIPELKSWGDVNGYMGVLRNTLTKIIDRPYDENMNKLAYEYNDKITEIMDQQLKHEFNDEKEKQLINDAKSAYDNYFSFVPELIEQRKKGQAITKKMADEMTNYGNALTINITDIVDFQKSIANSQKEESQKIYNRSVVIYGVVFIISISLLTVISLILTFAIKNSIREFTSKLKVLSEGDFTVEIDTSLTNEFGSMNKALNKTITEIAQILRNIEADSSFISNQSTSLSTLSENMHSSTKEISGAIDAVAQGSSEQSTELIKMNNVLNVFGTSLEGIAATVFGVDKSTNVINGKAQKSNKELGQLIASIKGMSDSFNQVSSKVSELTGKVSEITEITKLINDIADQTNLLALNAAIEAARAGDSGKGFAVVADEIRKLAEQSKNSSNDINKLLNDIQTETEIVTQTTNEANKELLHEVAVIDTSIKSFKEIIESIGDILPKISEINKSVAIINESKNSIISVAENTSAVSEENSASAEEISATTEELINLANEVENSSRSLEDRTTSMSNQIKKFILNNN</sequence>
<protein>
    <submittedName>
        <fullName evidence="7">Methyl-accepting chemotaxis sensory transducer</fullName>
    </submittedName>
</protein>
<dbReference type="PROSITE" id="PS50111">
    <property type="entry name" value="CHEMOTAXIS_TRANSDUC_2"/>
    <property type="match status" value="1"/>
</dbReference>
<dbReference type="SMART" id="SM00304">
    <property type="entry name" value="HAMP"/>
    <property type="match status" value="1"/>
</dbReference>
<keyword evidence="8" id="KW-1185">Reference proteome</keyword>
<evidence type="ECO:0000313" key="7">
    <source>
        <dbReference type="EMBL" id="ADL53840.1"/>
    </source>
</evidence>
<comment type="similarity">
    <text evidence="2">Belongs to the methyl-accepting chemotaxis (MCP) protein family.</text>
</comment>
<dbReference type="KEGG" id="ccb:Clocel_4179"/>
<dbReference type="AlphaFoldDB" id="D9SMI4"/>
<dbReference type="EMBL" id="CP002160">
    <property type="protein sequence ID" value="ADL53840.1"/>
    <property type="molecule type" value="Genomic_DNA"/>
</dbReference>
<evidence type="ECO:0000256" key="1">
    <source>
        <dbReference type="ARBA" id="ARBA00023224"/>
    </source>
</evidence>
<keyword evidence="4" id="KW-0472">Membrane</keyword>
<dbReference type="Pfam" id="PF12729">
    <property type="entry name" value="4HB_MCP_1"/>
    <property type="match status" value="1"/>
</dbReference>
<dbReference type="HOGENOM" id="CLU_000445_107_27_9"/>
<evidence type="ECO:0000256" key="4">
    <source>
        <dbReference type="SAM" id="Phobius"/>
    </source>
</evidence>
<keyword evidence="4" id="KW-1133">Transmembrane helix</keyword>
<dbReference type="SUPFAM" id="SSF58104">
    <property type="entry name" value="Methyl-accepting chemotaxis protein (MCP) signaling domain"/>
    <property type="match status" value="1"/>
</dbReference>
<dbReference type="PANTHER" id="PTHR32089">
    <property type="entry name" value="METHYL-ACCEPTING CHEMOTAXIS PROTEIN MCPB"/>
    <property type="match status" value="1"/>
</dbReference>
<organism evidence="7 8">
    <name type="scientific">Clostridium cellulovorans (strain ATCC 35296 / DSM 3052 / OCM 3 / 743B)</name>
    <dbReference type="NCBI Taxonomy" id="573061"/>
    <lineage>
        <taxon>Bacteria</taxon>
        <taxon>Bacillati</taxon>
        <taxon>Bacillota</taxon>
        <taxon>Clostridia</taxon>
        <taxon>Eubacteriales</taxon>
        <taxon>Clostridiaceae</taxon>
        <taxon>Clostridium</taxon>
    </lineage>
</organism>
<evidence type="ECO:0000259" key="6">
    <source>
        <dbReference type="PROSITE" id="PS50885"/>
    </source>
</evidence>
<dbReference type="InterPro" id="IPR004089">
    <property type="entry name" value="MCPsignal_dom"/>
</dbReference>
<feature type="transmembrane region" description="Helical" evidence="4">
    <location>
        <begin position="20"/>
        <end position="39"/>
    </location>
</feature>
<dbReference type="GO" id="GO:0007165">
    <property type="term" value="P:signal transduction"/>
    <property type="evidence" value="ECO:0007669"/>
    <property type="project" value="UniProtKB-KW"/>
</dbReference>
<keyword evidence="1 3" id="KW-0807">Transducer</keyword>
<evidence type="ECO:0000259" key="5">
    <source>
        <dbReference type="PROSITE" id="PS50111"/>
    </source>
</evidence>
<dbReference type="GO" id="GO:0016020">
    <property type="term" value="C:membrane"/>
    <property type="evidence" value="ECO:0007669"/>
    <property type="project" value="InterPro"/>
</dbReference>
<evidence type="ECO:0000313" key="8">
    <source>
        <dbReference type="Proteomes" id="UP000002730"/>
    </source>
</evidence>
<dbReference type="STRING" id="573061.Clocel_4179"/>
<accession>D9SMI4</accession>
<evidence type="ECO:0000256" key="3">
    <source>
        <dbReference type="PROSITE-ProRule" id="PRU00284"/>
    </source>
</evidence>